<evidence type="ECO:0000256" key="3">
    <source>
        <dbReference type="SAM" id="MobiDB-lite"/>
    </source>
</evidence>
<evidence type="ECO:0000259" key="4">
    <source>
        <dbReference type="Pfam" id="PF04825"/>
    </source>
</evidence>
<dbReference type="EnsemblPlants" id="evm.model.ctgX136.1">
    <property type="protein sequence ID" value="cds.evm.model.ctgX136.1"/>
    <property type="gene ID" value="evm.TU.ctgX136.1"/>
</dbReference>
<proteinExistence type="predicted"/>
<dbReference type="Proteomes" id="UP000596661">
    <property type="component" value="Unassembled WGS sequence"/>
</dbReference>
<dbReference type="Gramene" id="evm.model.ctgX136.1">
    <property type="protein sequence ID" value="cds.evm.model.ctgX136.1"/>
    <property type="gene ID" value="evm.TU.ctgX136.1"/>
</dbReference>
<dbReference type="InterPro" id="IPR039781">
    <property type="entry name" value="Rad21/Rec8-like"/>
</dbReference>
<sequence>MFYSHQLLARKAALGQIWMAATMHGKINRRKLHKIDIIKICDEILNPSVPMALRLSGILMGGVVIVYERKVKLLYDDVTRLLVEINQAWKVKAVPDRTLLPKGKSQAKKETVTLPENKDTDVGDMEQQMHNSFSTTVDMEFHQTTYFPMRLDSVDPTFINGNAGDGDQSEHFHQADPENITIFEKFDPLQADATTYNLYERFDVEGDDEPQVNLTSGTQIHTTPIPLHPFQTSLKEVSNLEIPSTYEINPEPELYQNDESKEINQQVQQNQGPRNKRRRKLGAVIMDNEQTIVPGHVYQSWLQNPSDITLKRGRGRNRKRTGLVSNMKIAHLMELPPTVLMDDLFRTGIREVYYPRPLMEMWIKSVQIPQKSPSVRTSPALSPEARVSLPPEGINFQDPTGFEFQDFQSGVGSRQSLNSFERQRADTVILMDELRANLMKNGSGNTEANFMRTPVYSGDDVRSIPSSVSGHTIILNNVEVNSGRSNKKRTYSSSRNSNNGLEPVAEENAWDNPDPNFKLQRLSENNGPTPDYELLVETGPTQTQLPVNNQRIDRITDCISMQMKAHFDTPGAPQVESLNNLATGMNPKEAALLFYQTCGTNFASRSICYILTMHTTFMRT</sequence>
<keyword evidence="2" id="KW-0539">Nucleus</keyword>
<comment type="subcellular location">
    <subcellularLocation>
        <location evidence="1">Nucleus</location>
    </subcellularLocation>
</comment>
<dbReference type="Pfam" id="PF04825">
    <property type="entry name" value="Rad21_Rec8_N"/>
    <property type="match status" value="1"/>
</dbReference>
<accession>A0A803QRM3</accession>
<evidence type="ECO:0000256" key="1">
    <source>
        <dbReference type="ARBA" id="ARBA00004123"/>
    </source>
</evidence>
<dbReference type="InterPro" id="IPR006910">
    <property type="entry name" value="Rad21_Rec8_N"/>
</dbReference>
<dbReference type="OMA" id="THDFIKV"/>
<evidence type="ECO:0000313" key="5">
    <source>
        <dbReference type="EnsemblPlants" id="cds.evm.model.ctgX136.1"/>
    </source>
</evidence>
<dbReference type="GO" id="GO:0051455">
    <property type="term" value="P:spindle attachment to meiosis I kinetochore"/>
    <property type="evidence" value="ECO:0007669"/>
    <property type="project" value="EnsemblPlants"/>
</dbReference>
<dbReference type="PANTHER" id="PTHR12585:SF64">
    <property type="entry name" value="SISTER CHROMATID COHESION 1 PROTEIN 1"/>
    <property type="match status" value="1"/>
</dbReference>
<dbReference type="AlphaFoldDB" id="A0A803QRM3"/>
<evidence type="ECO:0000313" key="6">
    <source>
        <dbReference type="Proteomes" id="UP000596661"/>
    </source>
</evidence>
<name>A0A803QRM3_CANSA</name>
<keyword evidence="6" id="KW-1185">Reference proteome</keyword>
<dbReference type="GO" id="GO:0008278">
    <property type="term" value="C:cohesin complex"/>
    <property type="evidence" value="ECO:0007669"/>
    <property type="project" value="InterPro"/>
</dbReference>
<dbReference type="GO" id="GO:0003682">
    <property type="term" value="F:chromatin binding"/>
    <property type="evidence" value="ECO:0007669"/>
    <property type="project" value="TreeGrafter"/>
</dbReference>
<feature type="domain" description="Rad21/Rec8-like protein N-terminal" evidence="4">
    <location>
        <begin position="1"/>
        <end position="107"/>
    </location>
</feature>
<feature type="region of interest" description="Disordered" evidence="3">
    <location>
        <begin position="484"/>
        <end position="514"/>
    </location>
</feature>
<dbReference type="GO" id="GO:0005634">
    <property type="term" value="C:nucleus"/>
    <property type="evidence" value="ECO:0007669"/>
    <property type="project" value="UniProtKB-SubCell"/>
</dbReference>
<organism evidence="5 6">
    <name type="scientific">Cannabis sativa</name>
    <name type="common">Hemp</name>
    <name type="synonym">Marijuana</name>
    <dbReference type="NCBI Taxonomy" id="3483"/>
    <lineage>
        <taxon>Eukaryota</taxon>
        <taxon>Viridiplantae</taxon>
        <taxon>Streptophyta</taxon>
        <taxon>Embryophyta</taxon>
        <taxon>Tracheophyta</taxon>
        <taxon>Spermatophyta</taxon>
        <taxon>Magnoliopsida</taxon>
        <taxon>eudicotyledons</taxon>
        <taxon>Gunneridae</taxon>
        <taxon>Pentapetalae</taxon>
        <taxon>rosids</taxon>
        <taxon>fabids</taxon>
        <taxon>Rosales</taxon>
        <taxon>Cannabaceae</taxon>
        <taxon>Cannabis</taxon>
    </lineage>
</organism>
<dbReference type="PANTHER" id="PTHR12585">
    <property type="entry name" value="SCC1 / RAD21 FAMILY MEMBER"/>
    <property type="match status" value="1"/>
</dbReference>
<evidence type="ECO:0000256" key="2">
    <source>
        <dbReference type="ARBA" id="ARBA00023242"/>
    </source>
</evidence>
<reference evidence="5" key="1">
    <citation type="submission" date="2021-03" db="UniProtKB">
        <authorList>
            <consortium name="EnsemblPlants"/>
        </authorList>
    </citation>
    <scope>IDENTIFICATION</scope>
</reference>
<protein>
    <recommendedName>
        <fullName evidence="4">Rad21/Rec8-like protein N-terminal domain-containing protein</fullName>
    </recommendedName>
</protein>
<feature type="compositionally biased region" description="Polar residues" evidence="3">
    <location>
        <begin position="491"/>
        <end position="500"/>
    </location>
</feature>
<dbReference type="GO" id="GO:0051754">
    <property type="term" value="P:meiotic sister chromatid cohesion, centromeric"/>
    <property type="evidence" value="ECO:0007669"/>
    <property type="project" value="EnsemblPlants"/>
</dbReference>
<dbReference type="GO" id="GO:0010032">
    <property type="term" value="P:meiotic chromosome condensation"/>
    <property type="evidence" value="ECO:0007669"/>
    <property type="project" value="EnsemblPlants"/>
</dbReference>